<dbReference type="GO" id="GO:0000272">
    <property type="term" value="P:polysaccharide catabolic process"/>
    <property type="evidence" value="ECO:0007669"/>
    <property type="project" value="TreeGrafter"/>
</dbReference>
<dbReference type="PANTHER" id="PTHR36845">
    <property type="entry name" value="HYDROLASE, PUTATIVE (AFU_ORTHOLOGUE AFUA_7G05090)-RELATED"/>
    <property type="match status" value="1"/>
</dbReference>
<evidence type="ECO:0000256" key="2">
    <source>
        <dbReference type="ARBA" id="ARBA00038358"/>
    </source>
</evidence>
<accession>A0A8H3GEA6</accession>
<keyword evidence="1" id="KW-0378">Hydrolase</keyword>
<name>A0A8H3GEA6_9AGAM</name>
<dbReference type="EMBL" id="CAJMXA010000891">
    <property type="protein sequence ID" value="CAE6445874.1"/>
    <property type="molecule type" value="Genomic_DNA"/>
</dbReference>
<dbReference type="PANTHER" id="PTHR36845:SF1">
    <property type="entry name" value="HYDROLASE, PUTATIVE (AFU_ORTHOLOGUE AFUA_7G05090)-RELATED"/>
    <property type="match status" value="1"/>
</dbReference>
<reference evidence="4" key="1">
    <citation type="submission" date="2021-01" db="EMBL/GenBank/DDBJ databases">
        <authorList>
            <person name="Kaushik A."/>
        </authorList>
    </citation>
    <scope>NUCLEOTIDE SEQUENCE</scope>
    <source>
        <strain evidence="4">AG6-10EEA</strain>
    </source>
</reference>
<comment type="similarity">
    <text evidence="2">Belongs to the glycosyl hydrolase 88 family.</text>
</comment>
<dbReference type="InterPro" id="IPR008928">
    <property type="entry name" value="6-hairpin_glycosidase_sf"/>
</dbReference>
<dbReference type="SUPFAM" id="SSF48208">
    <property type="entry name" value="Six-hairpin glycosidases"/>
    <property type="match status" value="1"/>
</dbReference>
<evidence type="ECO:0008006" key="6">
    <source>
        <dbReference type="Google" id="ProtNLM"/>
    </source>
</evidence>
<evidence type="ECO:0000256" key="3">
    <source>
        <dbReference type="SAM" id="SignalP"/>
    </source>
</evidence>
<dbReference type="Pfam" id="PF07470">
    <property type="entry name" value="Glyco_hydro_88"/>
    <property type="match status" value="1"/>
</dbReference>
<keyword evidence="3" id="KW-0732">Signal</keyword>
<protein>
    <recommendedName>
        <fullName evidence="6">Glycoside hydrolase family 88 protein</fullName>
    </recommendedName>
</protein>
<evidence type="ECO:0000313" key="4">
    <source>
        <dbReference type="EMBL" id="CAE6445874.1"/>
    </source>
</evidence>
<dbReference type="InterPro" id="IPR010905">
    <property type="entry name" value="Glyco_hydro_88"/>
</dbReference>
<feature type="non-terminal residue" evidence="4">
    <location>
        <position position="1"/>
    </location>
</feature>
<sequence>STVIQYPICTMRPLSLLPGVLLSLHQALAQAPTYSDSIFSPHIAETYNRVANTYKPGVFPHNTTANGSWIWEKADWWTSGFFPGAFYLLEERKKLCPNDKSLNSVDWLTHGRHWSDGILPLQWGNSRGHDQGFLAIPYMSELQINPANATAVTAVKNFATLLANRYNSVVGCTRSKNSTAPEFWVIIDNMLNLELLFKAAELTGNRTLVDMAISHSNKTAINQVRSDGSSYHVVIYNENTGQVIRQATVQGYATNSTWTRGQAWGVYGFAKMFNLTTQSHFLETSRQMAKVFLTRLPSNGIPPWDFDAPESNPSADTSAATIAAEGLLILSAAETYIGNVTGADYYNKQAVKLLVDNFKFAFKSTWDSILSNGTSYERKGDKDSGLIYGDYYALQAGNSMLKLGLATC</sequence>
<feature type="signal peptide" evidence="3">
    <location>
        <begin position="1"/>
        <end position="29"/>
    </location>
</feature>
<dbReference type="Proteomes" id="UP000663853">
    <property type="component" value="Unassembled WGS sequence"/>
</dbReference>
<dbReference type="AlphaFoldDB" id="A0A8H3GEA6"/>
<organism evidence="4 5">
    <name type="scientific">Rhizoctonia solani</name>
    <dbReference type="NCBI Taxonomy" id="456999"/>
    <lineage>
        <taxon>Eukaryota</taxon>
        <taxon>Fungi</taxon>
        <taxon>Dikarya</taxon>
        <taxon>Basidiomycota</taxon>
        <taxon>Agaricomycotina</taxon>
        <taxon>Agaricomycetes</taxon>
        <taxon>Cantharellales</taxon>
        <taxon>Ceratobasidiaceae</taxon>
        <taxon>Rhizoctonia</taxon>
    </lineage>
</organism>
<proteinExistence type="inferred from homology"/>
<evidence type="ECO:0000313" key="5">
    <source>
        <dbReference type="Proteomes" id="UP000663853"/>
    </source>
</evidence>
<comment type="caution">
    <text evidence="4">The sequence shown here is derived from an EMBL/GenBank/DDBJ whole genome shotgun (WGS) entry which is preliminary data.</text>
</comment>
<gene>
    <name evidence="4" type="ORF">RDB_LOCUS42584</name>
</gene>
<feature type="chain" id="PRO_5034654745" description="Glycoside hydrolase family 88 protein" evidence="3">
    <location>
        <begin position="30"/>
        <end position="408"/>
    </location>
</feature>
<dbReference type="InterPro" id="IPR012341">
    <property type="entry name" value="6hp_glycosidase-like_sf"/>
</dbReference>
<dbReference type="Gene3D" id="1.50.10.10">
    <property type="match status" value="1"/>
</dbReference>
<evidence type="ECO:0000256" key="1">
    <source>
        <dbReference type="ARBA" id="ARBA00022801"/>
    </source>
</evidence>
<dbReference type="GO" id="GO:0052757">
    <property type="term" value="F:chondroitin hydrolase activity"/>
    <property type="evidence" value="ECO:0007669"/>
    <property type="project" value="TreeGrafter"/>
</dbReference>
<dbReference type="InterPro" id="IPR052369">
    <property type="entry name" value="UG_Glycosaminoglycan_Hydrolase"/>
</dbReference>